<dbReference type="Proteomes" id="UP000053029">
    <property type="component" value="Unassembled WGS sequence"/>
</dbReference>
<dbReference type="GeneID" id="25308800"/>
<evidence type="ECO:0000313" key="2">
    <source>
        <dbReference type="EMBL" id="KIW76866.1"/>
    </source>
</evidence>
<dbReference type="EMBL" id="KN846974">
    <property type="protein sequence ID" value="KIW76866.1"/>
    <property type="molecule type" value="Genomic_DNA"/>
</dbReference>
<reference evidence="2 3" key="1">
    <citation type="submission" date="2015-01" db="EMBL/GenBank/DDBJ databases">
        <title>The Genome Sequence of Fonsecaea pedrosoi CBS 271.37.</title>
        <authorList>
            <consortium name="The Broad Institute Genomics Platform"/>
            <person name="Cuomo C."/>
            <person name="de Hoog S."/>
            <person name="Gorbushina A."/>
            <person name="Stielow B."/>
            <person name="Teixiera M."/>
            <person name="Abouelleil A."/>
            <person name="Chapman S.B."/>
            <person name="Priest M."/>
            <person name="Young S.K."/>
            <person name="Wortman J."/>
            <person name="Nusbaum C."/>
            <person name="Birren B."/>
        </authorList>
    </citation>
    <scope>NUCLEOTIDE SEQUENCE [LARGE SCALE GENOMIC DNA]</scope>
    <source>
        <strain evidence="2 3">CBS 271.37</strain>
    </source>
</reference>
<dbReference type="AlphaFoldDB" id="A0A0D2DGQ4"/>
<feature type="compositionally biased region" description="Basic and acidic residues" evidence="1">
    <location>
        <begin position="39"/>
        <end position="62"/>
    </location>
</feature>
<organism evidence="2 3">
    <name type="scientific">Fonsecaea pedrosoi CBS 271.37</name>
    <dbReference type="NCBI Taxonomy" id="1442368"/>
    <lineage>
        <taxon>Eukaryota</taxon>
        <taxon>Fungi</taxon>
        <taxon>Dikarya</taxon>
        <taxon>Ascomycota</taxon>
        <taxon>Pezizomycotina</taxon>
        <taxon>Eurotiomycetes</taxon>
        <taxon>Chaetothyriomycetidae</taxon>
        <taxon>Chaetothyriales</taxon>
        <taxon>Herpotrichiellaceae</taxon>
        <taxon>Fonsecaea</taxon>
    </lineage>
</organism>
<protein>
    <submittedName>
        <fullName evidence="2">Uncharacterized protein</fullName>
    </submittedName>
</protein>
<accession>A0A0D2DGQ4</accession>
<feature type="compositionally biased region" description="Polar residues" evidence="1">
    <location>
        <begin position="104"/>
        <end position="126"/>
    </location>
</feature>
<proteinExistence type="predicted"/>
<gene>
    <name evidence="2" type="ORF">Z517_09310</name>
</gene>
<feature type="region of interest" description="Disordered" evidence="1">
    <location>
        <begin position="15"/>
        <end position="126"/>
    </location>
</feature>
<dbReference type="VEuPathDB" id="FungiDB:Z517_09310"/>
<evidence type="ECO:0000256" key="1">
    <source>
        <dbReference type="SAM" id="MobiDB-lite"/>
    </source>
</evidence>
<evidence type="ECO:0000313" key="3">
    <source>
        <dbReference type="Proteomes" id="UP000053029"/>
    </source>
</evidence>
<dbReference type="RefSeq" id="XP_013280674.1">
    <property type="nucleotide sequence ID" value="XM_013425220.1"/>
</dbReference>
<dbReference type="HOGENOM" id="CLU_679783_0_0_1"/>
<sequence>MALYSKNNRLIEFGVGGSAASKGGDDNEGEIGIGGVEQGHGDNGEAHVTDGARDRALESRRAHGERHRNTARLPDPDALRHTKSLAFSMRRMKTDTVRDEETESFSTVNRTKSESSSNGTLMENTPFSTHLTFMGNRTVLPLRRGRVGEQPQNPEVEGAHGRPALYGRQDVCVRQRGNGASCEREHEHGAGHGVRDGCRQEDGRVKCRAGAPQAARGEEDARPRARVGVAAEDGLLRLEERRGEVAAMVRPSMMDAVLLDITAMSFAMCDRVYTIAQSRVQENRKVMVIFGAGRFQEWRQIMVSGFSYIAVEPEISVEDLSRRMKRATIMPCDFKRKFDDQVISLSKRATTVLWAKCRSKVFIDHTIPTRTMAMMSIPAVFSFSISCHIKVINMLRAEGVPHIRV</sequence>
<name>A0A0D2DGQ4_9EURO</name>
<dbReference type="OrthoDB" id="5402642at2759"/>
<keyword evidence="3" id="KW-1185">Reference proteome</keyword>